<reference evidence="1" key="1">
    <citation type="journal article" date="2015" name="Nature">
        <title>Complex archaea that bridge the gap between prokaryotes and eukaryotes.</title>
        <authorList>
            <person name="Spang A."/>
            <person name="Saw J.H."/>
            <person name="Jorgensen S.L."/>
            <person name="Zaremba-Niedzwiedzka K."/>
            <person name="Martijn J."/>
            <person name="Lind A.E."/>
            <person name="van Eijk R."/>
            <person name="Schleper C."/>
            <person name="Guy L."/>
            <person name="Ettema T.J."/>
        </authorList>
    </citation>
    <scope>NUCLEOTIDE SEQUENCE</scope>
</reference>
<protein>
    <submittedName>
        <fullName evidence="1">Uncharacterized protein</fullName>
    </submittedName>
</protein>
<evidence type="ECO:0000313" key="1">
    <source>
        <dbReference type="EMBL" id="KKL08585.1"/>
    </source>
</evidence>
<sequence>LATARDKIRLQAEREMLEMRLENSRRELVFSAGMQERGTLIQQKAETGRELMRLGPDPFRQAAILSGGVQRGTTPQQVVAGQAQGFMNQPLPQISMDMTVPQLEAALLKTQNQGMTQPQFGGFGMAEGGVIEMENKDGAFSMSPKQSWLIGEGKHGEGLAAGTAEVLTVEKGPFGIKRVEVTPLAGQAQAGLDIGVQQALSPLFSGLGFSGLPSSRPFQPDWLQGPRDFFMPGFESGAAGFNALGIRPQLLHADGTVYFRQGDTLRPITLDAFIEGGFRMQDVINVPRETLTQFGTIGPRLTSAPSMMSGPTPAFQAAGSPFVSAVTGTPLPMPFKQANLLGQWQRERPDLFANALSAYGSALDPVTGLPTGGLSPETVTAQIRAATPTGRSFRPQRIGGIGTRF</sequence>
<name>A0A0F9AGN3_9ZZZZ</name>
<feature type="non-terminal residue" evidence="1">
    <location>
        <position position="1"/>
    </location>
</feature>
<dbReference type="EMBL" id="LAZR01042821">
    <property type="protein sequence ID" value="KKL08585.1"/>
    <property type="molecule type" value="Genomic_DNA"/>
</dbReference>
<proteinExistence type="predicted"/>
<dbReference type="AlphaFoldDB" id="A0A0F9AGN3"/>
<gene>
    <name evidence="1" type="ORF">LCGC14_2574390</name>
</gene>
<comment type="caution">
    <text evidence="1">The sequence shown here is derived from an EMBL/GenBank/DDBJ whole genome shotgun (WGS) entry which is preliminary data.</text>
</comment>
<accession>A0A0F9AGN3</accession>
<organism evidence="1">
    <name type="scientific">marine sediment metagenome</name>
    <dbReference type="NCBI Taxonomy" id="412755"/>
    <lineage>
        <taxon>unclassified sequences</taxon>
        <taxon>metagenomes</taxon>
        <taxon>ecological metagenomes</taxon>
    </lineage>
</organism>